<feature type="transmembrane region" description="Helical" evidence="7">
    <location>
        <begin position="378"/>
        <end position="399"/>
    </location>
</feature>
<dbReference type="GO" id="GO:0015171">
    <property type="term" value="F:amino acid transmembrane transporter activity"/>
    <property type="evidence" value="ECO:0007669"/>
    <property type="project" value="TreeGrafter"/>
</dbReference>
<evidence type="ECO:0000256" key="7">
    <source>
        <dbReference type="SAM" id="Phobius"/>
    </source>
</evidence>
<feature type="transmembrane region" description="Helical" evidence="7">
    <location>
        <begin position="191"/>
        <end position="215"/>
    </location>
</feature>
<comment type="subcellular location">
    <subcellularLocation>
        <location evidence="1">Membrane</location>
        <topology evidence="1">Multi-pass membrane protein</topology>
    </subcellularLocation>
</comment>
<organism evidence="9 10">
    <name type="scientific">Synchytrium endobioticum</name>
    <dbReference type="NCBI Taxonomy" id="286115"/>
    <lineage>
        <taxon>Eukaryota</taxon>
        <taxon>Fungi</taxon>
        <taxon>Fungi incertae sedis</taxon>
        <taxon>Chytridiomycota</taxon>
        <taxon>Chytridiomycota incertae sedis</taxon>
        <taxon>Chytridiomycetes</taxon>
        <taxon>Synchytriales</taxon>
        <taxon>Synchytriaceae</taxon>
        <taxon>Synchytrium</taxon>
    </lineage>
</organism>
<evidence type="ECO:0000256" key="5">
    <source>
        <dbReference type="ARBA" id="ARBA00022989"/>
    </source>
</evidence>
<dbReference type="FunFam" id="1.20.1740.10:FF:000001">
    <property type="entry name" value="Amino acid permease"/>
    <property type="match status" value="1"/>
</dbReference>
<gene>
    <name evidence="9" type="ORF">SeMB42_g00096</name>
</gene>
<dbReference type="PANTHER" id="PTHR43341">
    <property type="entry name" value="AMINO ACID PERMEASE"/>
    <property type="match status" value="1"/>
</dbReference>
<feature type="transmembrane region" description="Helical" evidence="7">
    <location>
        <begin position="130"/>
        <end position="155"/>
    </location>
</feature>
<dbReference type="InterPro" id="IPR050524">
    <property type="entry name" value="APC_YAT"/>
</dbReference>
<feature type="transmembrane region" description="Helical" evidence="7">
    <location>
        <begin position="280"/>
        <end position="299"/>
    </location>
</feature>
<keyword evidence="6 7" id="KW-0472">Membrane</keyword>
<feature type="transmembrane region" description="Helical" evidence="7">
    <location>
        <begin position="161"/>
        <end position="179"/>
    </location>
</feature>
<evidence type="ECO:0000313" key="9">
    <source>
        <dbReference type="EMBL" id="TPX54894.1"/>
    </source>
</evidence>
<evidence type="ECO:0000256" key="3">
    <source>
        <dbReference type="ARBA" id="ARBA00022692"/>
    </source>
</evidence>
<dbReference type="VEuPathDB" id="FungiDB:SeMB42_g00096"/>
<evidence type="ECO:0000313" key="10">
    <source>
        <dbReference type="Proteomes" id="UP000317494"/>
    </source>
</evidence>
<protein>
    <recommendedName>
        <fullName evidence="8">Amino acid permease/ SLC12A domain-containing protein</fullName>
    </recommendedName>
</protein>
<comment type="caution">
    <text evidence="9">The sequence shown here is derived from an EMBL/GenBank/DDBJ whole genome shotgun (WGS) entry which is preliminary data.</text>
</comment>
<feature type="transmembrane region" description="Helical" evidence="7">
    <location>
        <begin position="484"/>
        <end position="502"/>
    </location>
</feature>
<accession>A0A507DT17</accession>
<keyword evidence="4" id="KW-0029">Amino-acid transport</keyword>
<dbReference type="InterPro" id="IPR004840">
    <property type="entry name" value="Amino_acid_permease_CS"/>
</dbReference>
<dbReference type="PANTHER" id="PTHR43341:SF1">
    <property type="entry name" value="GENERAL AMINO-ACID PERMEASE GAP1"/>
    <property type="match status" value="1"/>
</dbReference>
<dbReference type="STRING" id="286115.A0A507DT17"/>
<name>A0A507DT17_9FUNG</name>
<dbReference type="Proteomes" id="UP000317494">
    <property type="component" value="Unassembled WGS sequence"/>
</dbReference>
<reference evidence="9 10" key="1">
    <citation type="journal article" date="2019" name="Sci. Rep.">
        <title>Comparative genomics of chytrid fungi reveal insights into the obligate biotrophic and pathogenic lifestyle of Synchytrium endobioticum.</title>
        <authorList>
            <person name="van de Vossenberg B.T.L.H."/>
            <person name="Warris S."/>
            <person name="Nguyen H.D.T."/>
            <person name="van Gent-Pelzer M.P.E."/>
            <person name="Joly D.L."/>
            <person name="van de Geest H.C."/>
            <person name="Bonants P.J.M."/>
            <person name="Smith D.S."/>
            <person name="Levesque C.A."/>
            <person name="van der Lee T.A.J."/>
        </authorList>
    </citation>
    <scope>NUCLEOTIDE SEQUENCE [LARGE SCALE GENOMIC DNA]</scope>
    <source>
        <strain evidence="9 10">MB42</strain>
    </source>
</reference>
<feature type="domain" description="Amino acid permease/ SLC12A" evidence="8">
    <location>
        <begin position="51"/>
        <end position="511"/>
    </location>
</feature>
<dbReference type="AlphaFoldDB" id="A0A507DT17"/>
<dbReference type="EMBL" id="QEAN01000002">
    <property type="protein sequence ID" value="TPX54894.1"/>
    <property type="molecule type" value="Genomic_DNA"/>
</dbReference>
<feature type="transmembrane region" description="Helical" evidence="7">
    <location>
        <begin position="450"/>
        <end position="472"/>
    </location>
</feature>
<dbReference type="GO" id="GO:0016020">
    <property type="term" value="C:membrane"/>
    <property type="evidence" value="ECO:0007669"/>
    <property type="project" value="UniProtKB-SubCell"/>
</dbReference>
<dbReference type="PROSITE" id="PS00218">
    <property type="entry name" value="AMINO_ACID_PERMEASE_1"/>
    <property type="match status" value="1"/>
</dbReference>
<keyword evidence="5 7" id="KW-1133">Transmembrane helix</keyword>
<evidence type="ECO:0000256" key="4">
    <source>
        <dbReference type="ARBA" id="ARBA00022970"/>
    </source>
</evidence>
<evidence type="ECO:0000256" key="2">
    <source>
        <dbReference type="ARBA" id="ARBA00022448"/>
    </source>
</evidence>
<dbReference type="PIRSF" id="PIRSF006060">
    <property type="entry name" value="AA_transporter"/>
    <property type="match status" value="1"/>
</dbReference>
<sequence length="543" mass="58303">MSAWTCCSRLSTAIRVAKRAAAISPKMVDAKTQDPVVNAAPQVKRALQARHLQMIALGGTIGTGLFVASGSAIVSAGPAGALLSYVIVGMLVYGVVTALGEMATLFPISGSFNVYASRFVDKSLGFTMGWNYWASWAVTIPAELSAGGIVMSYWAPDVPNWAWALIFITILTAVNYVGVRSFGELEYWFSLLKVLAIIVFIIIGVCAVCGAFPAIGQIGFTYWHATDTEPAWTAFSGGFPGIAYAFPTAFYGFGGTELIGITAGEAKNPRKSVPQSIRGTLWRIILFYFLGIMLVGMLIPQNDPSLVGSKGTVETAPFVVVYQNIGISGAANVMNAVILISVLSAANSSIYAASRTLMGMADKGLSPRVCGYVNKRGVPTVSLAVSVSIGCVAFLGSIWGNGVVFSYLINILGVASLLTWITICATHLRFRAAYTAQGYDLKDLPFRTRFFPFSDYLAILIGLLVLASLIYAAVTSPFEDPYTWYDSSLYVGLPLFTGLYVIHKLVTKSPFVPLHEIDLITDRYVEVEEEKRSTSAKILAVLA</sequence>
<feature type="transmembrane region" description="Helical" evidence="7">
    <location>
        <begin position="405"/>
        <end position="430"/>
    </location>
</feature>
<keyword evidence="2" id="KW-0813">Transport</keyword>
<feature type="transmembrane region" description="Helical" evidence="7">
    <location>
        <begin position="82"/>
        <end position="109"/>
    </location>
</feature>
<proteinExistence type="predicted"/>
<dbReference type="Pfam" id="PF00324">
    <property type="entry name" value="AA_permease"/>
    <property type="match status" value="1"/>
</dbReference>
<dbReference type="InterPro" id="IPR004841">
    <property type="entry name" value="AA-permease/SLC12A_dom"/>
</dbReference>
<keyword evidence="10" id="KW-1185">Reference proteome</keyword>
<dbReference type="Gene3D" id="1.20.1740.10">
    <property type="entry name" value="Amino acid/polyamine transporter I"/>
    <property type="match status" value="1"/>
</dbReference>
<feature type="transmembrane region" description="Helical" evidence="7">
    <location>
        <begin position="54"/>
        <end position="76"/>
    </location>
</feature>
<feature type="transmembrane region" description="Helical" evidence="7">
    <location>
        <begin position="235"/>
        <end position="259"/>
    </location>
</feature>
<evidence type="ECO:0000256" key="6">
    <source>
        <dbReference type="ARBA" id="ARBA00023136"/>
    </source>
</evidence>
<keyword evidence="3 7" id="KW-0812">Transmembrane</keyword>
<evidence type="ECO:0000256" key="1">
    <source>
        <dbReference type="ARBA" id="ARBA00004141"/>
    </source>
</evidence>
<evidence type="ECO:0000259" key="8">
    <source>
        <dbReference type="Pfam" id="PF00324"/>
    </source>
</evidence>